<dbReference type="AlphaFoldDB" id="A0A7W6D4J2"/>
<dbReference type="InterPro" id="IPR036787">
    <property type="entry name" value="T_IF-3_N_sf"/>
</dbReference>
<dbReference type="GO" id="GO:0005829">
    <property type="term" value="C:cytosol"/>
    <property type="evidence" value="ECO:0007669"/>
    <property type="project" value="TreeGrafter"/>
</dbReference>
<dbReference type="Pfam" id="PF00707">
    <property type="entry name" value="IF3_C"/>
    <property type="match status" value="1"/>
</dbReference>
<feature type="domain" description="Translation initiation factor 3 C-terminal" evidence="8">
    <location>
        <begin position="171"/>
        <end position="255"/>
    </location>
</feature>
<name>A0A7W6D4J2_9HYPH</name>
<dbReference type="GO" id="GO:0016020">
    <property type="term" value="C:membrane"/>
    <property type="evidence" value="ECO:0007669"/>
    <property type="project" value="TreeGrafter"/>
</dbReference>
<evidence type="ECO:0000256" key="5">
    <source>
        <dbReference type="NCBIfam" id="TIGR00168"/>
    </source>
</evidence>
<protein>
    <recommendedName>
        <fullName evidence="4 5">Translation initiation factor IF-3</fullName>
    </recommendedName>
</protein>
<evidence type="ECO:0000313" key="10">
    <source>
        <dbReference type="EMBL" id="MBB3973048.1"/>
    </source>
</evidence>
<dbReference type="GO" id="GO:0003743">
    <property type="term" value="F:translation initiation factor activity"/>
    <property type="evidence" value="ECO:0007669"/>
    <property type="project" value="UniProtKB-UniRule"/>
</dbReference>
<dbReference type="SUPFAM" id="SSF54364">
    <property type="entry name" value="Translation initiation factor IF3, N-terminal domain"/>
    <property type="match status" value="1"/>
</dbReference>
<evidence type="ECO:0000313" key="11">
    <source>
        <dbReference type="Proteomes" id="UP000528964"/>
    </source>
</evidence>
<keyword evidence="4" id="KW-0963">Cytoplasm</keyword>
<evidence type="ECO:0000256" key="1">
    <source>
        <dbReference type="ARBA" id="ARBA00005439"/>
    </source>
</evidence>
<reference evidence="10 11" key="1">
    <citation type="submission" date="2020-08" db="EMBL/GenBank/DDBJ databases">
        <title>Genomic Encyclopedia of Type Strains, Phase IV (KMG-IV): sequencing the most valuable type-strain genomes for metagenomic binning, comparative biology and taxonomic classification.</title>
        <authorList>
            <person name="Goeker M."/>
        </authorList>
    </citation>
    <scope>NUCLEOTIDE SEQUENCE [LARGE SCALE GENOMIC DNA]</scope>
    <source>
        <strain evidence="10 11">DSM 25481</strain>
    </source>
</reference>
<dbReference type="PROSITE" id="PS00938">
    <property type="entry name" value="IF3"/>
    <property type="match status" value="1"/>
</dbReference>
<evidence type="ECO:0000256" key="4">
    <source>
        <dbReference type="HAMAP-Rule" id="MF_00080"/>
    </source>
</evidence>
<evidence type="ECO:0000256" key="6">
    <source>
        <dbReference type="RuleBase" id="RU000646"/>
    </source>
</evidence>
<evidence type="ECO:0000256" key="2">
    <source>
        <dbReference type="ARBA" id="ARBA00022540"/>
    </source>
</evidence>
<evidence type="ECO:0000259" key="8">
    <source>
        <dbReference type="Pfam" id="PF00707"/>
    </source>
</evidence>
<keyword evidence="3 4" id="KW-0648">Protein biosynthesis</keyword>
<dbReference type="InterPro" id="IPR001288">
    <property type="entry name" value="Translation_initiation_fac_3"/>
</dbReference>
<dbReference type="SUPFAM" id="SSF55200">
    <property type="entry name" value="Translation initiation factor IF3, C-terminal domain"/>
    <property type="match status" value="1"/>
</dbReference>
<dbReference type="EMBL" id="JACIDR010000002">
    <property type="protein sequence ID" value="MBB3973048.1"/>
    <property type="molecule type" value="Genomic_DNA"/>
</dbReference>
<dbReference type="GO" id="GO:0043022">
    <property type="term" value="F:ribosome binding"/>
    <property type="evidence" value="ECO:0007669"/>
    <property type="project" value="UniProtKB-ARBA"/>
</dbReference>
<dbReference type="InterPro" id="IPR019813">
    <property type="entry name" value="Translation_initiation_fac3_CS"/>
</dbReference>
<keyword evidence="11" id="KW-1185">Reference proteome</keyword>
<evidence type="ECO:0000256" key="7">
    <source>
        <dbReference type="SAM" id="MobiDB-lite"/>
    </source>
</evidence>
<dbReference type="NCBIfam" id="TIGR00168">
    <property type="entry name" value="infC"/>
    <property type="match status" value="1"/>
</dbReference>
<evidence type="ECO:0000256" key="3">
    <source>
        <dbReference type="ARBA" id="ARBA00022917"/>
    </source>
</evidence>
<feature type="domain" description="Translation initiation factor 3 N-terminal" evidence="9">
    <location>
        <begin position="95"/>
        <end position="164"/>
    </location>
</feature>
<dbReference type="FunFam" id="3.30.110.10:FF:000001">
    <property type="entry name" value="Translation initiation factor IF-3"/>
    <property type="match status" value="1"/>
</dbReference>
<dbReference type="InterPro" id="IPR019815">
    <property type="entry name" value="Translation_initiation_fac_3_C"/>
</dbReference>
<comment type="function">
    <text evidence="4 6">IF-3 binds to the 30S ribosomal subunit and shifts the equilibrium between 70S ribosomes and their 50S and 30S subunits in favor of the free subunits, thus enhancing the availability of 30S subunits on which protein synthesis initiation begins.</text>
</comment>
<gene>
    <name evidence="4" type="primary">infC</name>
    <name evidence="10" type="ORF">GGR24_001705</name>
</gene>
<dbReference type="HAMAP" id="MF_00080">
    <property type="entry name" value="IF_3"/>
    <property type="match status" value="1"/>
</dbReference>
<dbReference type="PANTHER" id="PTHR10938:SF0">
    <property type="entry name" value="TRANSLATION INITIATION FACTOR IF-3, MITOCHONDRIAL"/>
    <property type="match status" value="1"/>
</dbReference>
<dbReference type="Gene3D" id="3.10.20.80">
    <property type="entry name" value="Translation initiation factor 3 (IF-3), N-terminal domain"/>
    <property type="match status" value="1"/>
</dbReference>
<proteinExistence type="inferred from homology"/>
<dbReference type="Proteomes" id="UP000528964">
    <property type="component" value="Unassembled WGS sequence"/>
</dbReference>
<dbReference type="Pfam" id="PF05198">
    <property type="entry name" value="IF3_N"/>
    <property type="match status" value="1"/>
</dbReference>
<dbReference type="InterPro" id="IPR019814">
    <property type="entry name" value="Translation_initiation_fac_3_N"/>
</dbReference>
<comment type="subcellular location">
    <subcellularLocation>
        <location evidence="4 6">Cytoplasm</location>
    </subcellularLocation>
</comment>
<dbReference type="GO" id="GO:0032790">
    <property type="term" value="P:ribosome disassembly"/>
    <property type="evidence" value="ECO:0007669"/>
    <property type="project" value="TreeGrafter"/>
</dbReference>
<comment type="similarity">
    <text evidence="1 4 6">Belongs to the IF-3 family.</text>
</comment>
<dbReference type="PANTHER" id="PTHR10938">
    <property type="entry name" value="TRANSLATION INITIATION FACTOR IF-3"/>
    <property type="match status" value="1"/>
</dbReference>
<feature type="compositionally biased region" description="Gly residues" evidence="7">
    <location>
        <begin position="1"/>
        <end position="10"/>
    </location>
</feature>
<comment type="caution">
    <text evidence="10">The sequence shown here is derived from an EMBL/GenBank/DDBJ whole genome shotgun (WGS) entry which is preliminary data.</text>
</comment>
<sequence>MNTVGSGGDWLKGRGSPLDDDQRRDARLTLTSQEFVTILAIDGRRVLRRRRVSLVPGPRGHLRWKSVAVLSSEENSAIRRPMRPLAPVQKDGPRVNKEIRVLEVQLIDAEGRNLGPTKINDALQAAEDAGLDLVEIAPNSVPPVCKLLDYGKYKYQNQKKAAEARKNQKIVEVKEIKMRPNIDDHDYDVKLRAMRRFFEEGDKVKVTLRFRGREMAHQDLGLKLLVKVREEVGELAKVESDPSLEGRQMTMVLAPR</sequence>
<evidence type="ECO:0000259" key="9">
    <source>
        <dbReference type="Pfam" id="PF05198"/>
    </source>
</evidence>
<dbReference type="FunFam" id="3.10.20.80:FF:000001">
    <property type="entry name" value="Translation initiation factor IF-3"/>
    <property type="match status" value="1"/>
</dbReference>
<dbReference type="Gene3D" id="3.30.110.10">
    <property type="entry name" value="Translation initiation factor 3 (IF-3), C-terminal domain"/>
    <property type="match status" value="1"/>
</dbReference>
<organism evidence="10 11">
    <name type="scientific">Hansschlegelia beijingensis</name>
    <dbReference type="NCBI Taxonomy" id="1133344"/>
    <lineage>
        <taxon>Bacteria</taxon>
        <taxon>Pseudomonadati</taxon>
        <taxon>Pseudomonadota</taxon>
        <taxon>Alphaproteobacteria</taxon>
        <taxon>Hyphomicrobiales</taxon>
        <taxon>Methylopilaceae</taxon>
        <taxon>Hansschlegelia</taxon>
    </lineage>
</organism>
<dbReference type="InterPro" id="IPR036788">
    <property type="entry name" value="T_IF-3_C_sf"/>
</dbReference>
<comment type="subunit">
    <text evidence="4 6">Monomer.</text>
</comment>
<accession>A0A7W6D4J2</accession>
<keyword evidence="2 4" id="KW-0396">Initiation factor</keyword>
<feature type="region of interest" description="Disordered" evidence="7">
    <location>
        <begin position="1"/>
        <end position="23"/>
    </location>
</feature>